<dbReference type="PANTHER" id="PTHR23135">
    <property type="entry name" value="MUR LIGASE FAMILY MEMBER"/>
    <property type="match status" value="1"/>
</dbReference>
<dbReference type="Gene3D" id="3.40.1190.10">
    <property type="entry name" value="Mur-like, catalytic domain"/>
    <property type="match status" value="1"/>
</dbReference>
<dbReference type="SUPFAM" id="SSF63418">
    <property type="entry name" value="MurE/MurF N-terminal domain"/>
    <property type="match status" value="1"/>
</dbReference>
<dbReference type="Gene3D" id="3.40.1390.10">
    <property type="entry name" value="MurE/MurF, N-terminal domain"/>
    <property type="match status" value="1"/>
</dbReference>
<dbReference type="GO" id="GO:0009252">
    <property type="term" value="P:peptidoglycan biosynthetic process"/>
    <property type="evidence" value="ECO:0007669"/>
    <property type="project" value="UniProtKB-UniRule"/>
</dbReference>
<feature type="binding site" evidence="2">
    <location>
        <position position="491"/>
    </location>
    <ligand>
        <name>meso-2,6-diaminopimelate</name>
        <dbReference type="ChEBI" id="CHEBI:57791"/>
    </ligand>
</feature>
<dbReference type="InterPro" id="IPR036615">
    <property type="entry name" value="Mur_ligase_C_dom_sf"/>
</dbReference>
<gene>
    <name evidence="2" type="primary">murE</name>
    <name evidence="6" type="ORF">GCU85_05935</name>
</gene>
<dbReference type="GO" id="GO:0051301">
    <property type="term" value="P:cell division"/>
    <property type="evidence" value="ECO:0007669"/>
    <property type="project" value="UniProtKB-KW"/>
</dbReference>
<dbReference type="InterPro" id="IPR004101">
    <property type="entry name" value="Mur_ligase_C"/>
</dbReference>
<evidence type="ECO:0000256" key="1">
    <source>
        <dbReference type="ARBA" id="ARBA00005898"/>
    </source>
</evidence>
<feature type="binding site" evidence="2">
    <location>
        <begin position="154"/>
        <end position="155"/>
    </location>
    <ligand>
        <name>UDP-N-acetyl-alpha-D-muramoyl-L-alanyl-D-glutamate</name>
        <dbReference type="ChEBI" id="CHEBI:83900"/>
    </ligand>
</feature>
<feature type="modified residue" description="N6-carboxylysine" evidence="2">
    <location>
        <position position="220"/>
    </location>
</feature>
<dbReference type="AlphaFoldDB" id="A0A6N7F0F7"/>
<keyword evidence="2 3" id="KW-0133">Cell shape</keyword>
<comment type="pathway">
    <text evidence="2 3">Cell wall biogenesis; peptidoglycan biosynthesis.</text>
</comment>
<accession>A0A6N7F0F7</accession>
<dbReference type="GO" id="GO:0005524">
    <property type="term" value="F:ATP binding"/>
    <property type="evidence" value="ECO:0007669"/>
    <property type="project" value="UniProtKB-UniRule"/>
</dbReference>
<dbReference type="GO" id="GO:0071555">
    <property type="term" value="P:cell wall organization"/>
    <property type="evidence" value="ECO:0007669"/>
    <property type="project" value="UniProtKB-KW"/>
</dbReference>
<dbReference type="EC" id="6.3.2.13" evidence="2"/>
<keyword evidence="2 3" id="KW-0961">Cell wall biogenesis/degradation</keyword>
<dbReference type="InterPro" id="IPR005761">
    <property type="entry name" value="UDP-N-AcMur-Glu-dNH2Pim_ligase"/>
</dbReference>
<keyword evidence="2 6" id="KW-0436">Ligase</keyword>
<dbReference type="Pfam" id="PF02875">
    <property type="entry name" value="Mur_ligase_C"/>
    <property type="match status" value="1"/>
</dbReference>
<evidence type="ECO:0000313" key="7">
    <source>
        <dbReference type="Proteomes" id="UP000471298"/>
    </source>
</evidence>
<feature type="binding site" evidence="2">
    <location>
        <position position="188"/>
    </location>
    <ligand>
        <name>UDP-N-acetyl-alpha-D-muramoyl-L-alanyl-D-glutamate</name>
        <dbReference type="ChEBI" id="CHEBI:83900"/>
    </ligand>
</feature>
<sequence length="529" mass="56722">MYLSELLDGLTRLIPTDVTVSAITNDSRKITPQTVFFAQAGLRSHGLDYLRDECLKGKSQPAAVVYEPPYDLSRFACADNWIAIPSLSQHMSEIGRRFYQPIFDIAPIGVTGTNGKTSVTQYIAQLADFSVIGTMGYGRLNGGASDALTALSHTTPDALAVQAILAELSQQSSGVAMEVSSHALALHRVSAVDFGVAVFTNLTQDHLDFHGDMAQYFLEKAKLFMLPTVHTAIINVDGMHDNHGGESDASDASDASDVGNYGARLAAQVQAAGKCVWVYGESDAVLDYDNAVRLTDIQLSANGISVKLQRKTNGKQWTENLTAPVWGRFNAHNLVAAMLALQASGFAWAALLNKTASIRGVTGRIDPIHLPNGGVAVIDYAHTPDALIRTLQSLREQVSGKIIAVFGCGGDRDKGKRPLMAAAVEAHADAGIITDDNPRTESSADIIADIWQGVENEAKFTVVASRKTAICAGLAQLQAGDVLLIAGKGHETYQIIGDQTFDFSDYAVVAEWLVTSQETRKKCAKNAER</sequence>
<reference evidence="6 7" key="1">
    <citation type="submission" date="2019-10" db="EMBL/GenBank/DDBJ databases">
        <title>Cardiobacteriales fam. a chemoheterotrophic member of the order Cardiobacteriales, and proposal of Cardiobacteriales fam. nov.</title>
        <authorList>
            <person name="Wang C."/>
        </authorList>
    </citation>
    <scope>NUCLEOTIDE SEQUENCE [LARGE SCALE GENOMIC DNA]</scope>
    <source>
        <strain evidence="6 7">ML27</strain>
    </source>
</reference>
<comment type="similarity">
    <text evidence="1 2">Belongs to the MurCDEF family. MurE subfamily.</text>
</comment>
<comment type="PTM">
    <text evidence="2">Carboxylation is probably crucial for Mg(2+) binding and, consequently, for the gamma-phosphate positioning of ATP.</text>
</comment>
<feature type="binding site" evidence="2">
    <location>
        <position position="412"/>
    </location>
    <ligand>
        <name>meso-2,6-diaminopimelate</name>
        <dbReference type="ChEBI" id="CHEBI:57791"/>
    </ligand>
</feature>
<dbReference type="SUPFAM" id="SSF53623">
    <property type="entry name" value="MurD-like peptide ligases, catalytic domain"/>
    <property type="match status" value="1"/>
</dbReference>
<organism evidence="6 7">
    <name type="scientific">Ostreibacterium oceani</name>
    <dbReference type="NCBI Taxonomy" id="2654998"/>
    <lineage>
        <taxon>Bacteria</taxon>
        <taxon>Pseudomonadati</taxon>
        <taxon>Pseudomonadota</taxon>
        <taxon>Gammaproteobacteria</taxon>
        <taxon>Cardiobacteriales</taxon>
        <taxon>Ostreibacteriaceae</taxon>
        <taxon>Ostreibacterium</taxon>
    </lineage>
</organism>
<dbReference type="Pfam" id="PF08245">
    <property type="entry name" value="Mur_ligase_M"/>
    <property type="match status" value="1"/>
</dbReference>
<name>A0A6N7F0F7_9GAMM</name>
<evidence type="ECO:0000256" key="3">
    <source>
        <dbReference type="RuleBase" id="RU004135"/>
    </source>
</evidence>
<feature type="binding site" evidence="2">
    <location>
        <position position="27"/>
    </location>
    <ligand>
        <name>UDP-N-acetyl-alpha-D-muramoyl-L-alanyl-D-glutamate</name>
        <dbReference type="ChEBI" id="CHEBI:83900"/>
    </ligand>
</feature>
<dbReference type="InterPro" id="IPR013221">
    <property type="entry name" value="Mur_ligase_cen"/>
</dbReference>
<dbReference type="EMBL" id="WHNW01000005">
    <property type="protein sequence ID" value="MPV86268.1"/>
    <property type="molecule type" value="Genomic_DNA"/>
</dbReference>
<keyword evidence="2 3" id="KW-0132">Cell division</keyword>
<dbReference type="InterPro" id="IPR036565">
    <property type="entry name" value="Mur-like_cat_sf"/>
</dbReference>
<keyword evidence="2" id="KW-0067">ATP-binding</keyword>
<feature type="binding site" evidence="2">
    <location>
        <position position="487"/>
    </location>
    <ligand>
        <name>meso-2,6-diaminopimelate</name>
        <dbReference type="ChEBI" id="CHEBI:57791"/>
    </ligand>
</feature>
<dbReference type="Gene3D" id="3.90.190.20">
    <property type="entry name" value="Mur ligase, C-terminal domain"/>
    <property type="match status" value="1"/>
</dbReference>
<dbReference type="NCBIfam" id="NF001126">
    <property type="entry name" value="PRK00139.1-4"/>
    <property type="match status" value="1"/>
</dbReference>
<dbReference type="GO" id="GO:0005737">
    <property type="term" value="C:cytoplasm"/>
    <property type="evidence" value="ECO:0007669"/>
    <property type="project" value="UniProtKB-SubCell"/>
</dbReference>
<proteinExistence type="inferred from homology"/>
<feature type="short sequence motif" description="Meso-diaminopimelate recognition motif" evidence="2">
    <location>
        <begin position="436"/>
        <end position="439"/>
    </location>
</feature>
<comment type="caution">
    <text evidence="2">Lacks conserved residue(s) required for the propagation of feature annotation.</text>
</comment>
<dbReference type="RefSeq" id="WP_152810267.1">
    <property type="nucleotide sequence ID" value="NZ_WHNW01000005.1"/>
</dbReference>
<dbReference type="InParanoid" id="A0A6N7F0F7"/>
<keyword evidence="2" id="KW-0460">Magnesium</keyword>
<comment type="cofactor">
    <cofactor evidence="2">
        <name>Mg(2+)</name>
        <dbReference type="ChEBI" id="CHEBI:18420"/>
    </cofactor>
</comment>
<evidence type="ECO:0000259" key="5">
    <source>
        <dbReference type="Pfam" id="PF08245"/>
    </source>
</evidence>
<dbReference type="FunCoup" id="A0A6N7F0F7">
    <property type="interactions" value="522"/>
</dbReference>
<keyword evidence="2 3" id="KW-0131">Cell cycle</keyword>
<keyword evidence="2" id="KW-0547">Nucleotide-binding</keyword>
<keyword evidence="2 3" id="KW-0573">Peptidoglycan synthesis</keyword>
<dbReference type="NCBIfam" id="TIGR01085">
    <property type="entry name" value="murE"/>
    <property type="match status" value="1"/>
</dbReference>
<evidence type="ECO:0000313" key="6">
    <source>
        <dbReference type="EMBL" id="MPV86268.1"/>
    </source>
</evidence>
<dbReference type="UniPathway" id="UPA00219"/>
<dbReference type="GO" id="GO:0008765">
    <property type="term" value="F:UDP-N-acetylmuramoylalanyl-D-glutamate-2,6-diaminopimelate ligase activity"/>
    <property type="evidence" value="ECO:0007669"/>
    <property type="project" value="UniProtKB-UniRule"/>
</dbReference>
<protein>
    <recommendedName>
        <fullName evidence="2">UDP-N-acetylmuramoyl-L-alanyl-D-glutamate--2,6-diaminopimelate ligase</fullName>
        <ecNumber evidence="2">6.3.2.13</ecNumber>
    </recommendedName>
    <alternativeName>
        <fullName evidence="2">Meso-A2pm-adding enzyme</fullName>
    </alternativeName>
    <alternativeName>
        <fullName evidence="2">Meso-diaminopimelate-adding enzyme</fullName>
    </alternativeName>
    <alternativeName>
        <fullName evidence="2">UDP-MurNAc-L-Ala-D-Glu:meso-diaminopimelate ligase</fullName>
    </alternativeName>
    <alternativeName>
        <fullName evidence="2">UDP-MurNAc-tripeptide synthetase</fullName>
    </alternativeName>
    <alternativeName>
        <fullName evidence="2">UDP-N-acetylmuramyl-tripeptide synthetase</fullName>
    </alternativeName>
</protein>
<dbReference type="Proteomes" id="UP000471298">
    <property type="component" value="Unassembled WGS sequence"/>
</dbReference>
<comment type="catalytic activity">
    <reaction evidence="2">
        <text>UDP-N-acetyl-alpha-D-muramoyl-L-alanyl-D-glutamate + meso-2,6-diaminopimelate + ATP = UDP-N-acetyl-alpha-D-muramoyl-L-alanyl-gamma-D-glutamyl-meso-2,6-diaminopimelate + ADP + phosphate + H(+)</text>
        <dbReference type="Rhea" id="RHEA:23676"/>
        <dbReference type="ChEBI" id="CHEBI:15378"/>
        <dbReference type="ChEBI" id="CHEBI:30616"/>
        <dbReference type="ChEBI" id="CHEBI:43474"/>
        <dbReference type="ChEBI" id="CHEBI:57791"/>
        <dbReference type="ChEBI" id="CHEBI:83900"/>
        <dbReference type="ChEBI" id="CHEBI:83905"/>
        <dbReference type="ChEBI" id="CHEBI:456216"/>
        <dbReference type="EC" id="6.3.2.13"/>
    </reaction>
</comment>
<feature type="binding site" evidence="2">
    <location>
        <position position="180"/>
    </location>
    <ligand>
        <name>UDP-N-acetyl-alpha-D-muramoyl-L-alanyl-D-glutamate</name>
        <dbReference type="ChEBI" id="CHEBI:83900"/>
    </ligand>
</feature>
<evidence type="ECO:0000256" key="2">
    <source>
        <dbReference type="HAMAP-Rule" id="MF_00208"/>
    </source>
</evidence>
<dbReference type="SUPFAM" id="SSF53244">
    <property type="entry name" value="MurD-like peptide ligases, peptide-binding domain"/>
    <property type="match status" value="1"/>
</dbReference>
<keyword evidence="2" id="KW-0963">Cytoplasm</keyword>
<dbReference type="GO" id="GO:0000287">
    <property type="term" value="F:magnesium ion binding"/>
    <property type="evidence" value="ECO:0007669"/>
    <property type="project" value="UniProtKB-UniRule"/>
</dbReference>
<feature type="domain" description="Mur ligase C-terminal" evidence="4">
    <location>
        <begin position="363"/>
        <end position="489"/>
    </location>
</feature>
<dbReference type="PANTHER" id="PTHR23135:SF4">
    <property type="entry name" value="UDP-N-ACETYLMURAMOYL-L-ALANYL-D-GLUTAMATE--2,6-DIAMINOPIMELATE LIGASE MURE HOMOLOG, CHLOROPLASTIC"/>
    <property type="match status" value="1"/>
</dbReference>
<feature type="binding site" evidence="2">
    <location>
        <begin position="436"/>
        <end position="439"/>
    </location>
    <ligand>
        <name>meso-2,6-diaminopimelate</name>
        <dbReference type="ChEBI" id="CHEBI:57791"/>
    </ligand>
</feature>
<feature type="domain" description="Mur ligase central" evidence="5">
    <location>
        <begin position="110"/>
        <end position="340"/>
    </location>
</feature>
<feature type="binding site" evidence="2">
    <location>
        <begin position="112"/>
        <end position="118"/>
    </location>
    <ligand>
        <name>ATP</name>
        <dbReference type="ChEBI" id="CHEBI:30616"/>
    </ligand>
</feature>
<comment type="caution">
    <text evidence="6">The sequence shown here is derived from an EMBL/GenBank/DDBJ whole genome shotgun (WGS) entry which is preliminary data.</text>
</comment>
<dbReference type="HAMAP" id="MF_00208">
    <property type="entry name" value="MurE"/>
    <property type="match status" value="1"/>
</dbReference>
<dbReference type="GO" id="GO:0008360">
    <property type="term" value="P:regulation of cell shape"/>
    <property type="evidence" value="ECO:0007669"/>
    <property type="project" value="UniProtKB-KW"/>
</dbReference>
<evidence type="ECO:0000259" key="4">
    <source>
        <dbReference type="Pfam" id="PF02875"/>
    </source>
</evidence>
<dbReference type="InterPro" id="IPR035911">
    <property type="entry name" value="MurE/MurF_N"/>
</dbReference>
<keyword evidence="7" id="KW-1185">Reference proteome</keyword>
<comment type="function">
    <text evidence="2">Catalyzes the addition of meso-diaminopimelic acid to the nucleotide precursor UDP-N-acetylmuramoyl-L-alanyl-D-glutamate (UMAG) in the biosynthesis of bacterial cell-wall peptidoglycan.</text>
</comment>
<comment type="subcellular location">
    <subcellularLocation>
        <location evidence="2 3">Cytoplasm</location>
    </subcellularLocation>
</comment>